<dbReference type="InterPro" id="IPR029062">
    <property type="entry name" value="Class_I_gatase-like"/>
</dbReference>
<dbReference type="InterPro" id="IPR002818">
    <property type="entry name" value="DJ-1/PfpI"/>
</dbReference>
<comment type="caution">
    <text evidence="2">The sequence shown here is derived from an EMBL/GenBank/DDBJ whole genome shotgun (WGS) entry which is preliminary data.</text>
</comment>
<dbReference type="CDD" id="cd03139">
    <property type="entry name" value="GATase1_PfpI_2"/>
    <property type="match status" value="1"/>
</dbReference>
<dbReference type="Proteomes" id="UP001171916">
    <property type="component" value="Unassembled WGS sequence"/>
</dbReference>
<dbReference type="InterPro" id="IPR052158">
    <property type="entry name" value="INH-QAR"/>
</dbReference>
<protein>
    <submittedName>
        <fullName evidence="2">DJ-1/PfpI family protein</fullName>
        <ecNumber evidence="2">4.2.1.-</ecNumber>
    </submittedName>
</protein>
<keyword evidence="2" id="KW-0456">Lyase</keyword>
<dbReference type="Gene3D" id="3.40.50.880">
    <property type="match status" value="1"/>
</dbReference>
<feature type="domain" description="DJ-1/PfpI" evidence="1">
    <location>
        <begin position="2"/>
        <end position="173"/>
    </location>
</feature>
<evidence type="ECO:0000313" key="2">
    <source>
        <dbReference type="EMBL" id="MDN3203579.1"/>
    </source>
</evidence>
<reference evidence="2" key="1">
    <citation type="submission" date="2023-06" db="EMBL/GenBank/DDBJ databases">
        <title>Robiginitalea aurantiacus sp. nov. and Algoriphagus sediminis sp. nov., isolated from coastal sediment.</title>
        <authorList>
            <person name="Zhou Z.Y."/>
            <person name="An J."/>
            <person name="Jia Y.W."/>
            <person name="Du Z.J."/>
        </authorList>
    </citation>
    <scope>NUCLEOTIDE SEQUENCE</scope>
    <source>
        <strain evidence="2">C2-7</strain>
    </source>
</reference>
<keyword evidence="3" id="KW-1185">Reference proteome</keyword>
<dbReference type="GO" id="GO:0016829">
    <property type="term" value="F:lyase activity"/>
    <property type="evidence" value="ECO:0007669"/>
    <property type="project" value="UniProtKB-KW"/>
</dbReference>
<accession>A0ABT7YBL5</accession>
<dbReference type="SUPFAM" id="SSF52317">
    <property type="entry name" value="Class I glutamine amidotransferase-like"/>
    <property type="match status" value="1"/>
</dbReference>
<organism evidence="2 3">
    <name type="scientific">Algoriphagus sediminis</name>
    <dbReference type="NCBI Taxonomy" id="3057113"/>
    <lineage>
        <taxon>Bacteria</taxon>
        <taxon>Pseudomonadati</taxon>
        <taxon>Bacteroidota</taxon>
        <taxon>Cytophagia</taxon>
        <taxon>Cytophagales</taxon>
        <taxon>Cyclobacteriaceae</taxon>
        <taxon>Algoriphagus</taxon>
    </lineage>
</organism>
<dbReference type="EMBL" id="JAUEPH010000002">
    <property type="protein sequence ID" value="MDN3203579.1"/>
    <property type="molecule type" value="Genomic_DNA"/>
</dbReference>
<sequence length="197" mass="21903">MKRVGIYLFDDVEVLDFAGPFEVFSVAAQLSRYEEFEVFTFSDEGRTIKAVNGLSVNPDSDLFKLDKVDFLVIPGGQGSNEVIKEIDSLSKLDLLIKQSKWTMSVCSGSRMLGVLGYLKDKKYCTHHSVYGSMAEIEPSGDPQPNLRFVPASDTIYTSAGISAGIDLSFFLLEATFGKDLAEETAKYMEYLPYLQKT</sequence>
<dbReference type="PANTHER" id="PTHR43130:SF14">
    <property type="entry name" value="DJ-1_PFPI DOMAIN-CONTAINING PROTEIN"/>
    <property type="match status" value="1"/>
</dbReference>
<dbReference type="Pfam" id="PF01965">
    <property type="entry name" value="DJ-1_PfpI"/>
    <property type="match status" value="1"/>
</dbReference>
<proteinExistence type="predicted"/>
<name>A0ABT7YBL5_9BACT</name>
<dbReference type="PANTHER" id="PTHR43130">
    <property type="entry name" value="ARAC-FAMILY TRANSCRIPTIONAL REGULATOR"/>
    <property type="match status" value="1"/>
</dbReference>
<dbReference type="EC" id="4.2.1.-" evidence="2"/>
<dbReference type="RefSeq" id="WP_289999139.1">
    <property type="nucleotide sequence ID" value="NZ_JAUEPH010000002.1"/>
</dbReference>
<evidence type="ECO:0000313" key="3">
    <source>
        <dbReference type="Proteomes" id="UP001171916"/>
    </source>
</evidence>
<gene>
    <name evidence="2" type="ORF">QVH07_05445</name>
</gene>
<evidence type="ECO:0000259" key="1">
    <source>
        <dbReference type="Pfam" id="PF01965"/>
    </source>
</evidence>